<reference evidence="1 2" key="1">
    <citation type="submission" date="2022-12" db="EMBL/GenBank/DDBJ databases">
        <title>Chromosome-scale assembly of the Ensete ventricosum genome.</title>
        <authorList>
            <person name="Dussert Y."/>
            <person name="Stocks J."/>
            <person name="Wendawek A."/>
            <person name="Woldeyes F."/>
            <person name="Nichols R.A."/>
            <person name="Borrell J.S."/>
        </authorList>
    </citation>
    <scope>NUCLEOTIDE SEQUENCE [LARGE SCALE GENOMIC DNA]</scope>
    <source>
        <strain evidence="2">cv. Maze</strain>
        <tissue evidence="1">Seeds</tissue>
    </source>
</reference>
<dbReference type="InterPro" id="IPR039780">
    <property type="entry name" value="Mot2"/>
</dbReference>
<accession>A0AAV8QPU9</accession>
<gene>
    <name evidence="1" type="ORF">OPV22_020365</name>
</gene>
<dbReference type="PANTHER" id="PTHR12603">
    <property type="entry name" value="CCR4-NOT TRANSCRIPTION COMPLEX RELATED"/>
    <property type="match status" value="1"/>
</dbReference>
<evidence type="ECO:0000313" key="1">
    <source>
        <dbReference type="EMBL" id="KAJ8476638.1"/>
    </source>
</evidence>
<evidence type="ECO:0000313" key="2">
    <source>
        <dbReference type="Proteomes" id="UP001222027"/>
    </source>
</evidence>
<dbReference type="InterPro" id="IPR013083">
    <property type="entry name" value="Znf_RING/FYVE/PHD"/>
</dbReference>
<dbReference type="InterPro" id="IPR012677">
    <property type="entry name" value="Nucleotide-bd_a/b_plait_sf"/>
</dbReference>
<dbReference type="GO" id="GO:0004842">
    <property type="term" value="F:ubiquitin-protein transferase activity"/>
    <property type="evidence" value="ECO:0007669"/>
    <property type="project" value="InterPro"/>
</dbReference>
<dbReference type="PANTHER" id="PTHR12603:SF4">
    <property type="entry name" value="RNA BINDING (RRM_RBD_RNP MOTIFS) FAMILY PROTEIN"/>
    <property type="match status" value="1"/>
</dbReference>
<dbReference type="AlphaFoldDB" id="A0AAV8QPU9"/>
<dbReference type="GO" id="GO:0030014">
    <property type="term" value="C:CCR4-NOT complex"/>
    <property type="evidence" value="ECO:0007669"/>
    <property type="project" value="InterPro"/>
</dbReference>
<comment type="caution">
    <text evidence="1">The sequence shown here is derived from an EMBL/GenBank/DDBJ whole genome shotgun (WGS) entry which is preliminary data.</text>
</comment>
<dbReference type="SUPFAM" id="SSF54928">
    <property type="entry name" value="RNA-binding domain, RBD"/>
    <property type="match status" value="1"/>
</dbReference>
<dbReference type="GO" id="GO:0016567">
    <property type="term" value="P:protein ubiquitination"/>
    <property type="evidence" value="ECO:0007669"/>
    <property type="project" value="TreeGrafter"/>
</dbReference>
<dbReference type="EMBL" id="JAQQAF010000006">
    <property type="protein sequence ID" value="KAJ8476638.1"/>
    <property type="molecule type" value="Genomic_DNA"/>
</dbReference>
<dbReference type="GO" id="GO:0003676">
    <property type="term" value="F:nucleic acid binding"/>
    <property type="evidence" value="ECO:0007669"/>
    <property type="project" value="InterPro"/>
</dbReference>
<name>A0AAV8QPU9_ENSVE</name>
<sequence length="325" mass="37021">MVRVSEMGAAKEHNRLFWETVWVIYASLCGRLCQKPSLAIFFWLFLANPPPVPLRFPGRKGQPQKGRLNPASSTLLFSSRSICVWCWNNITQMAEKNGSEGRCPACRATYDKERILKITISTERLAKQDSQKVKMQKTKSKELELLKDLNNVRVIRRNLVYVAGIPVSLADEMVERRNSLDTKSQLEIRLQRFRYITFSKEDEALRCIEVDDGFSLNGSPLKASFGTTRYCHAWLKNMRCNNPDCLYVHDVCQQEDICTKDQVASTCARASSLTSGRLSYACVAQVDYPFIASNFAKKANEAGAQLPAHFQNVKVMWKYLQLEIA</sequence>
<protein>
    <recommendedName>
        <fullName evidence="3">C3H1-type domain-containing protein</fullName>
    </recommendedName>
</protein>
<organism evidence="1 2">
    <name type="scientific">Ensete ventricosum</name>
    <name type="common">Abyssinian banana</name>
    <name type="synonym">Musa ensete</name>
    <dbReference type="NCBI Taxonomy" id="4639"/>
    <lineage>
        <taxon>Eukaryota</taxon>
        <taxon>Viridiplantae</taxon>
        <taxon>Streptophyta</taxon>
        <taxon>Embryophyta</taxon>
        <taxon>Tracheophyta</taxon>
        <taxon>Spermatophyta</taxon>
        <taxon>Magnoliopsida</taxon>
        <taxon>Liliopsida</taxon>
        <taxon>Zingiberales</taxon>
        <taxon>Musaceae</taxon>
        <taxon>Ensete</taxon>
    </lineage>
</organism>
<dbReference type="Pfam" id="PF14570">
    <property type="entry name" value="zf-RING_4"/>
    <property type="match status" value="1"/>
</dbReference>
<evidence type="ECO:0008006" key="3">
    <source>
        <dbReference type="Google" id="ProtNLM"/>
    </source>
</evidence>
<proteinExistence type="predicted"/>
<dbReference type="InterPro" id="IPR035979">
    <property type="entry name" value="RBD_domain_sf"/>
</dbReference>
<dbReference type="Gene3D" id="3.30.40.10">
    <property type="entry name" value="Zinc/RING finger domain, C3HC4 (zinc finger)"/>
    <property type="match status" value="1"/>
</dbReference>
<dbReference type="Gene3D" id="3.30.70.330">
    <property type="match status" value="1"/>
</dbReference>
<dbReference type="Proteomes" id="UP001222027">
    <property type="component" value="Unassembled WGS sequence"/>
</dbReference>
<keyword evidence="2" id="KW-1185">Reference proteome</keyword>